<evidence type="ECO:0008006" key="3">
    <source>
        <dbReference type="Google" id="ProtNLM"/>
    </source>
</evidence>
<reference evidence="2" key="1">
    <citation type="journal article" date="2019" name="Int. J. Syst. Evol. Microbiol.">
        <title>The Global Catalogue of Microorganisms (GCM) 10K type strain sequencing project: providing services to taxonomists for standard genome sequencing and annotation.</title>
        <authorList>
            <consortium name="The Broad Institute Genomics Platform"/>
            <consortium name="The Broad Institute Genome Sequencing Center for Infectious Disease"/>
            <person name="Wu L."/>
            <person name="Ma J."/>
        </authorList>
    </citation>
    <scope>NUCLEOTIDE SEQUENCE [LARGE SCALE GENOMIC DNA]</scope>
    <source>
        <strain evidence="2">CGMCC 4.7242</strain>
    </source>
</reference>
<dbReference type="EMBL" id="JBHUGH010000009">
    <property type="protein sequence ID" value="MFD1913034.1"/>
    <property type="molecule type" value="Genomic_DNA"/>
</dbReference>
<keyword evidence="2" id="KW-1185">Reference proteome</keyword>
<organism evidence="1 2">
    <name type="scientific">Halodurantibacterium flavum</name>
    <dbReference type="NCBI Taxonomy" id="1382802"/>
    <lineage>
        <taxon>Bacteria</taxon>
        <taxon>Pseudomonadati</taxon>
        <taxon>Pseudomonadota</taxon>
        <taxon>Alphaproteobacteria</taxon>
        <taxon>Rhodobacterales</taxon>
        <taxon>Paracoccaceae</taxon>
        <taxon>Halodurantibacterium</taxon>
    </lineage>
</organism>
<comment type="caution">
    <text evidence="1">The sequence shown here is derived from an EMBL/GenBank/DDBJ whole genome shotgun (WGS) entry which is preliminary data.</text>
</comment>
<evidence type="ECO:0000313" key="2">
    <source>
        <dbReference type="Proteomes" id="UP001597353"/>
    </source>
</evidence>
<protein>
    <recommendedName>
        <fullName evidence="3">Lipoprotein</fullName>
    </recommendedName>
</protein>
<evidence type="ECO:0000313" key="1">
    <source>
        <dbReference type="EMBL" id="MFD1913034.1"/>
    </source>
</evidence>
<sequence>MRTAIAAILLLAGCAPYTGDRISPGAGVAIQRNIAVQTGACRPGAPCPRPAADGARLETVIDRYRNPASPASPGTP</sequence>
<proteinExistence type="predicted"/>
<accession>A0ABW4S628</accession>
<name>A0ABW4S628_9RHOB</name>
<dbReference type="Proteomes" id="UP001597353">
    <property type="component" value="Unassembled WGS sequence"/>
</dbReference>
<gene>
    <name evidence="1" type="ORF">ACFSGJ_12505</name>
</gene>
<dbReference type="RefSeq" id="WP_390262208.1">
    <property type="nucleotide sequence ID" value="NZ_JBHUGH010000009.1"/>
</dbReference>